<evidence type="ECO:0000256" key="3">
    <source>
        <dbReference type="ARBA" id="ARBA00022692"/>
    </source>
</evidence>
<evidence type="ECO:0000256" key="5">
    <source>
        <dbReference type="ARBA" id="ARBA00022734"/>
    </source>
</evidence>
<keyword evidence="14" id="KW-1185">Reference proteome</keyword>
<keyword evidence="5" id="KW-0430">Lectin</keyword>
<comment type="subcellular location">
    <subcellularLocation>
        <location evidence="1">Membrane</location>
        <topology evidence="1">Single-pass type I membrane protein</topology>
    </subcellularLocation>
</comment>
<dbReference type="Pfam" id="PF12662">
    <property type="entry name" value="cEGF"/>
    <property type="match status" value="1"/>
</dbReference>
<evidence type="ECO:0000256" key="2">
    <source>
        <dbReference type="ARBA" id="ARBA00022536"/>
    </source>
</evidence>
<dbReference type="PROSITE" id="PS00010">
    <property type="entry name" value="ASX_HYDROXYL"/>
    <property type="match status" value="1"/>
</dbReference>
<evidence type="ECO:0000256" key="1">
    <source>
        <dbReference type="ARBA" id="ARBA00004479"/>
    </source>
</evidence>
<dbReference type="PROSITE" id="PS01187">
    <property type="entry name" value="EGF_CA"/>
    <property type="match status" value="1"/>
</dbReference>
<proteinExistence type="predicted"/>
<dbReference type="InterPro" id="IPR001881">
    <property type="entry name" value="EGF-like_Ca-bd_dom"/>
</dbReference>
<evidence type="ECO:0000313" key="13">
    <source>
        <dbReference type="EMBL" id="CAH3164187.1"/>
    </source>
</evidence>
<evidence type="ECO:0000256" key="6">
    <source>
        <dbReference type="ARBA" id="ARBA00022737"/>
    </source>
</evidence>
<comment type="caution">
    <text evidence="13">The sequence shown here is derived from an EMBL/GenBank/DDBJ whole genome shotgun (WGS) entry which is preliminary data.</text>
</comment>
<evidence type="ECO:0000256" key="11">
    <source>
        <dbReference type="SAM" id="Phobius"/>
    </source>
</evidence>
<gene>
    <name evidence="13" type="ORF">PLOB_00006170</name>
</gene>
<feature type="compositionally biased region" description="Basic and acidic residues" evidence="10">
    <location>
        <begin position="151"/>
        <end position="163"/>
    </location>
</feature>
<feature type="domain" description="EGF-like" evidence="12">
    <location>
        <begin position="60"/>
        <end position="75"/>
    </location>
</feature>
<keyword evidence="4" id="KW-0732">Signal</keyword>
<evidence type="ECO:0000256" key="9">
    <source>
        <dbReference type="ARBA" id="ARBA00023157"/>
    </source>
</evidence>
<dbReference type="EMBL" id="CALNXK010000128">
    <property type="protein sequence ID" value="CAH3164187.1"/>
    <property type="molecule type" value="Genomic_DNA"/>
</dbReference>
<feature type="region of interest" description="Disordered" evidence="10">
    <location>
        <begin position="236"/>
        <end position="264"/>
    </location>
</feature>
<name>A0ABN8QHA6_9CNID</name>
<dbReference type="InterPro" id="IPR000152">
    <property type="entry name" value="EGF-type_Asp/Asn_hydroxyl_site"/>
</dbReference>
<evidence type="ECO:0000256" key="4">
    <source>
        <dbReference type="ARBA" id="ARBA00022729"/>
    </source>
</evidence>
<sequence>MNNRIDRNCTEIHPTKSIYWYGSPCHVQGCYICVRDANECNNKDVCRGRPCINIPRSYKCSCGTGYLATKEGRECEDIDECKHQNGGCPHNCINTPGSFFCHCKDGYITERNGIICRQQLLEFTTASTSGTETRKMTTLSMESKNYTQATKEQETPKESKQQDEPFELEPRVSPLASFGVLFTMAIPLCFIVCFLIVCYLKGPGKDKSEKEVGVSGHLIESVSPILDTAFIDTKNTNGKNKEKKTSVKTSNGTIEEDEPTDCMV</sequence>
<dbReference type="InterPro" id="IPR051505">
    <property type="entry name" value="C-type_lectin_domain"/>
</dbReference>
<keyword evidence="3 11" id="KW-0812">Transmembrane</keyword>
<evidence type="ECO:0000259" key="12">
    <source>
        <dbReference type="PROSITE" id="PS01186"/>
    </source>
</evidence>
<dbReference type="InterPro" id="IPR000742">
    <property type="entry name" value="EGF"/>
</dbReference>
<keyword evidence="9" id="KW-1015">Disulfide bond</keyword>
<dbReference type="Gene3D" id="2.10.25.10">
    <property type="entry name" value="Laminin"/>
    <property type="match status" value="2"/>
</dbReference>
<dbReference type="SUPFAM" id="SSF57196">
    <property type="entry name" value="EGF/Laminin"/>
    <property type="match status" value="2"/>
</dbReference>
<keyword evidence="8 11" id="KW-0472">Membrane</keyword>
<dbReference type="InterPro" id="IPR026823">
    <property type="entry name" value="cEGF"/>
</dbReference>
<dbReference type="PANTHER" id="PTHR14789:SF1">
    <property type="entry name" value="CHONDROLECTIN"/>
    <property type="match status" value="1"/>
</dbReference>
<dbReference type="SMART" id="SM00179">
    <property type="entry name" value="EGF_CA"/>
    <property type="match status" value="2"/>
</dbReference>
<dbReference type="PROSITE" id="PS01186">
    <property type="entry name" value="EGF_2"/>
    <property type="match status" value="1"/>
</dbReference>
<dbReference type="PANTHER" id="PTHR14789">
    <property type="entry name" value="CHONDROLECTIN VARIANT CHODLFDELTAE"/>
    <property type="match status" value="1"/>
</dbReference>
<keyword evidence="2" id="KW-0245">EGF-like domain</keyword>
<dbReference type="Pfam" id="PF14670">
    <property type="entry name" value="FXa_inhibition"/>
    <property type="match status" value="1"/>
</dbReference>
<evidence type="ECO:0000256" key="10">
    <source>
        <dbReference type="SAM" id="MobiDB-lite"/>
    </source>
</evidence>
<evidence type="ECO:0000313" key="14">
    <source>
        <dbReference type="Proteomes" id="UP001159405"/>
    </source>
</evidence>
<feature type="compositionally biased region" description="Polar residues" evidence="10">
    <location>
        <begin position="132"/>
        <end position="150"/>
    </location>
</feature>
<reference evidence="13 14" key="1">
    <citation type="submission" date="2022-05" db="EMBL/GenBank/DDBJ databases">
        <authorList>
            <consortium name="Genoscope - CEA"/>
            <person name="William W."/>
        </authorList>
    </citation>
    <scope>NUCLEOTIDE SEQUENCE [LARGE SCALE GENOMIC DNA]</scope>
</reference>
<evidence type="ECO:0000256" key="8">
    <source>
        <dbReference type="ARBA" id="ARBA00023136"/>
    </source>
</evidence>
<accession>A0ABN8QHA6</accession>
<dbReference type="InterPro" id="IPR018097">
    <property type="entry name" value="EGF_Ca-bd_CS"/>
</dbReference>
<feature type="region of interest" description="Disordered" evidence="10">
    <location>
        <begin position="132"/>
        <end position="168"/>
    </location>
</feature>
<feature type="compositionally biased region" description="Acidic residues" evidence="10">
    <location>
        <begin position="254"/>
        <end position="264"/>
    </location>
</feature>
<dbReference type="SMART" id="SM00181">
    <property type="entry name" value="EGF"/>
    <property type="match status" value="2"/>
</dbReference>
<keyword evidence="7 11" id="KW-1133">Transmembrane helix</keyword>
<dbReference type="Proteomes" id="UP001159405">
    <property type="component" value="Unassembled WGS sequence"/>
</dbReference>
<protein>
    <recommendedName>
        <fullName evidence="12">EGF-like domain-containing protein</fullName>
    </recommendedName>
</protein>
<evidence type="ECO:0000256" key="7">
    <source>
        <dbReference type="ARBA" id="ARBA00022989"/>
    </source>
</evidence>
<feature type="transmembrane region" description="Helical" evidence="11">
    <location>
        <begin position="175"/>
        <end position="200"/>
    </location>
</feature>
<organism evidence="13 14">
    <name type="scientific">Porites lobata</name>
    <dbReference type="NCBI Taxonomy" id="104759"/>
    <lineage>
        <taxon>Eukaryota</taxon>
        <taxon>Metazoa</taxon>
        <taxon>Cnidaria</taxon>
        <taxon>Anthozoa</taxon>
        <taxon>Hexacorallia</taxon>
        <taxon>Scleractinia</taxon>
        <taxon>Fungiina</taxon>
        <taxon>Poritidae</taxon>
        <taxon>Porites</taxon>
    </lineage>
</organism>
<keyword evidence="6" id="KW-0677">Repeat</keyword>
<dbReference type="CDD" id="cd00054">
    <property type="entry name" value="EGF_CA"/>
    <property type="match status" value="1"/>
</dbReference>